<feature type="domain" description="Rab-GAP TBC" evidence="3">
    <location>
        <begin position="78"/>
        <end position="395"/>
    </location>
</feature>
<dbReference type="AlphaFoldDB" id="A0A090LA82"/>
<evidence type="ECO:0000256" key="2">
    <source>
        <dbReference type="SAM" id="MobiDB-lite"/>
    </source>
</evidence>
<dbReference type="WBParaSite" id="SRAE_2000131000.1">
    <property type="protein sequence ID" value="SRAE_2000131000.1"/>
    <property type="gene ID" value="WBGene00261513"/>
</dbReference>
<protein>
    <submittedName>
        <fullName evidence="4 6">TBC1 domain family member 5</fullName>
    </submittedName>
</protein>
<keyword evidence="5" id="KW-1185">Reference proteome</keyword>
<dbReference type="InterPro" id="IPR035969">
    <property type="entry name" value="Rab-GAP_TBC_sf"/>
</dbReference>
<keyword evidence="1" id="KW-0343">GTPase activation</keyword>
<dbReference type="EMBL" id="LN609529">
    <property type="protein sequence ID" value="CEF66642.1"/>
    <property type="molecule type" value="Genomic_DNA"/>
</dbReference>
<dbReference type="OrthoDB" id="27140at2759"/>
<proteinExistence type="predicted"/>
<gene>
    <name evidence="4 6 7" type="ORF">SRAE_2000131000</name>
</gene>
<dbReference type="FunFam" id="1.10.8.270:FF:000011">
    <property type="entry name" value="TBC1 domain family member 5"/>
    <property type="match status" value="1"/>
</dbReference>
<dbReference type="Pfam" id="PF00566">
    <property type="entry name" value="RabGAP-TBC"/>
    <property type="match status" value="2"/>
</dbReference>
<dbReference type="STRING" id="34506.A0A090LA82"/>
<dbReference type="Proteomes" id="UP000035682">
    <property type="component" value="Unplaced"/>
</dbReference>
<dbReference type="GO" id="GO:0005737">
    <property type="term" value="C:cytoplasm"/>
    <property type="evidence" value="ECO:0007669"/>
    <property type="project" value="UniProtKB-ARBA"/>
</dbReference>
<evidence type="ECO:0000256" key="1">
    <source>
        <dbReference type="ARBA" id="ARBA00022468"/>
    </source>
</evidence>
<dbReference type="GO" id="GO:0005096">
    <property type="term" value="F:GTPase activator activity"/>
    <property type="evidence" value="ECO:0007669"/>
    <property type="project" value="UniProtKB-KW"/>
</dbReference>
<reference evidence="4 5" key="1">
    <citation type="submission" date="2014-09" db="EMBL/GenBank/DDBJ databases">
        <authorList>
            <person name="Martin A.A."/>
        </authorList>
    </citation>
    <scope>NUCLEOTIDE SEQUENCE</scope>
    <source>
        <strain evidence="5">ED321</strain>
        <strain evidence="4">ED321 Heterogonic</strain>
    </source>
</reference>
<dbReference type="CTD" id="36379007"/>
<reference evidence="6" key="2">
    <citation type="submission" date="2020-12" db="UniProtKB">
        <authorList>
            <consortium name="WormBaseParasite"/>
        </authorList>
    </citation>
    <scope>IDENTIFICATION</scope>
</reference>
<evidence type="ECO:0000313" key="5">
    <source>
        <dbReference type="Proteomes" id="UP000035682"/>
    </source>
</evidence>
<dbReference type="GeneID" id="36379007"/>
<name>A0A090LA82_STRRB</name>
<dbReference type="SUPFAM" id="SSF47923">
    <property type="entry name" value="Ypt/Rab-GAP domain of gyp1p"/>
    <property type="match status" value="2"/>
</dbReference>
<dbReference type="Gene3D" id="1.10.472.80">
    <property type="entry name" value="Ypt/Rab-GAP domain of gyp1p, domain 3"/>
    <property type="match status" value="1"/>
</dbReference>
<dbReference type="FunFam" id="1.10.472.80:FF:000038">
    <property type="entry name" value="TBC1 domain family member 5"/>
    <property type="match status" value="1"/>
</dbReference>
<organism evidence="4">
    <name type="scientific">Strongyloides ratti</name>
    <name type="common">Parasitic roundworm</name>
    <dbReference type="NCBI Taxonomy" id="34506"/>
    <lineage>
        <taxon>Eukaryota</taxon>
        <taxon>Metazoa</taxon>
        <taxon>Ecdysozoa</taxon>
        <taxon>Nematoda</taxon>
        <taxon>Chromadorea</taxon>
        <taxon>Rhabditida</taxon>
        <taxon>Tylenchina</taxon>
        <taxon>Panagrolaimomorpha</taxon>
        <taxon>Strongyloidoidea</taxon>
        <taxon>Strongyloididae</taxon>
        <taxon>Strongyloides</taxon>
    </lineage>
</organism>
<dbReference type="InterPro" id="IPR000195">
    <property type="entry name" value="Rab-GAP-TBC_dom"/>
</dbReference>
<sequence>MEKKIRTSTSSSTSSGATSTTTIASSSHQTSSGIYYYTTGSRKVNVHKPPYTEEWSRCFQHGKIQLKILRQHALEGDLRSSKMRSIYWRLFLRILPLNKDEWLPIVERYRCEYEEIKIKHSRNPQDFNEGDPQSNNPLSLQENCPWREFFYNCELKEQIKKDVDRSFPEVPFFKNPDTRQIMIDVLFIYAKEHPHIEYKQGMHEILGPLLFVLNYDQENFITLKEANVINTLNENDKRLLGYLNDPHFREHDVYQMFVGVMILIESWYIYGDENLSKSDDENSSSDISNDGKCMYNNIDNLNDLKRKRKLSISTYQSNLFKQSFDSNTSKSFIIDKLKEIMEIFLKEYDNVLYNHLKNLNIPPQVYGIRWLRLLFGREFPFPDLLYIWDVILSDDDPLIMVDFIFLSLLLQIREQLISSDYSCCIQYLMRYPPIIDVVNFVKFSLHIRSPKKYTMPKMSGPMNFSNITLSGQIHPNADKKKYISIFNDNKETKKVIKDKEIDNISIFSQASSNDNYDESNHHRNSSIENIKNSPEYEMTSMNRRHTFTNGTRNSKLSITEQQEYDAMKKQIDSLQQATINSETKQFEASQRLYEIMSGIKQLSIEKDIKKQLIKSIGEVAARLTYSSINEASIRNVTMPTDTSPTREGVEVAIEAKSPENV</sequence>
<dbReference type="PANTHER" id="PTHR22957">
    <property type="entry name" value="TBC1 DOMAIN FAMILY MEMBER GTPASE-ACTIVATING PROTEIN"/>
    <property type="match status" value="1"/>
</dbReference>
<dbReference type="PANTHER" id="PTHR22957:SF337">
    <property type="entry name" value="TBC1 DOMAIN FAMILY MEMBER 5"/>
    <property type="match status" value="1"/>
</dbReference>
<dbReference type="Gene3D" id="1.10.8.270">
    <property type="entry name" value="putative rabgap domain of human tbc1 domain family member 14 like domains"/>
    <property type="match status" value="1"/>
</dbReference>
<accession>A0A090LA82</accession>
<feature type="region of interest" description="Disordered" evidence="2">
    <location>
        <begin position="1"/>
        <end position="24"/>
    </location>
</feature>
<dbReference type="RefSeq" id="XP_024505842.1">
    <property type="nucleotide sequence ID" value="XM_024652246.1"/>
</dbReference>
<evidence type="ECO:0000313" key="6">
    <source>
        <dbReference type="WBParaSite" id="SRAE_2000131000.1"/>
    </source>
</evidence>
<feature type="compositionally biased region" description="Low complexity" evidence="2">
    <location>
        <begin position="7"/>
        <end position="24"/>
    </location>
</feature>
<evidence type="ECO:0000313" key="4">
    <source>
        <dbReference type="EMBL" id="CEF66642.1"/>
    </source>
</evidence>
<dbReference type="WormBase" id="SRAE_2000131000">
    <property type="protein sequence ID" value="SRP09629"/>
    <property type="gene ID" value="WBGene00261513"/>
</dbReference>
<dbReference type="SMART" id="SM00164">
    <property type="entry name" value="TBC"/>
    <property type="match status" value="1"/>
</dbReference>
<evidence type="ECO:0000259" key="3">
    <source>
        <dbReference type="PROSITE" id="PS50086"/>
    </source>
</evidence>
<dbReference type="PROSITE" id="PS50086">
    <property type="entry name" value="TBC_RABGAP"/>
    <property type="match status" value="1"/>
</dbReference>
<evidence type="ECO:0000313" key="7">
    <source>
        <dbReference type="WormBase" id="SRAE_2000131000"/>
    </source>
</evidence>